<dbReference type="Pfam" id="PF00884">
    <property type="entry name" value="Sulfatase"/>
    <property type="match status" value="1"/>
</dbReference>
<organism evidence="2">
    <name type="scientific">marine sediment metagenome</name>
    <dbReference type="NCBI Taxonomy" id="412755"/>
    <lineage>
        <taxon>unclassified sequences</taxon>
        <taxon>metagenomes</taxon>
        <taxon>ecological metagenomes</taxon>
    </lineage>
</organism>
<dbReference type="Gene3D" id="3.40.720.10">
    <property type="entry name" value="Alkaline Phosphatase, subunit A"/>
    <property type="match status" value="1"/>
</dbReference>
<dbReference type="InterPro" id="IPR051849">
    <property type="entry name" value="GAG-degrading_sulfatase"/>
</dbReference>
<dbReference type="EMBL" id="BARS01018619">
    <property type="protein sequence ID" value="GAF96453.1"/>
    <property type="molecule type" value="Genomic_DNA"/>
</dbReference>
<proteinExistence type="predicted"/>
<dbReference type="GO" id="GO:0004065">
    <property type="term" value="F:arylsulfatase activity"/>
    <property type="evidence" value="ECO:0007669"/>
    <property type="project" value="TreeGrafter"/>
</dbReference>
<dbReference type="PANTHER" id="PTHR46615:SF1">
    <property type="entry name" value="ARYLSULFATASE K"/>
    <property type="match status" value="1"/>
</dbReference>
<name>X0TSD0_9ZZZZ</name>
<dbReference type="SUPFAM" id="SSF53649">
    <property type="entry name" value="Alkaline phosphatase-like"/>
    <property type="match status" value="1"/>
</dbReference>
<dbReference type="PANTHER" id="PTHR46615">
    <property type="entry name" value="ARYLSULFATASE K"/>
    <property type="match status" value="1"/>
</dbReference>
<evidence type="ECO:0000259" key="1">
    <source>
        <dbReference type="Pfam" id="PF00884"/>
    </source>
</evidence>
<dbReference type="GO" id="GO:0015024">
    <property type="term" value="F:glucuronate-2-sulfatase activity"/>
    <property type="evidence" value="ECO:0007669"/>
    <property type="project" value="TreeGrafter"/>
</dbReference>
<sequence length="151" mass="17615">MGPPEVLEKKKERVNVPDWNTVDAAVDWLRTEARGYRPFLLWVGLSAPHPEFRTSRHYLNLIDESRVELPPKDENPHPVLIYQRQNKNWMHGFSHETVRLVRRIYFAMIAELDAMVGRILDAVDQAGVADSTYVIFSSDHGELAMEHRQFY</sequence>
<feature type="domain" description="Sulfatase N-terminal" evidence="1">
    <location>
        <begin position="15"/>
        <end position="146"/>
    </location>
</feature>
<dbReference type="InterPro" id="IPR000917">
    <property type="entry name" value="Sulfatase_N"/>
</dbReference>
<protein>
    <recommendedName>
        <fullName evidence="1">Sulfatase N-terminal domain-containing protein</fullName>
    </recommendedName>
</protein>
<evidence type="ECO:0000313" key="2">
    <source>
        <dbReference type="EMBL" id="GAF96453.1"/>
    </source>
</evidence>
<dbReference type="AlphaFoldDB" id="X0TSD0"/>
<dbReference type="InterPro" id="IPR017850">
    <property type="entry name" value="Alkaline_phosphatase_core_sf"/>
</dbReference>
<accession>X0TSD0</accession>
<feature type="non-terminal residue" evidence="2">
    <location>
        <position position="151"/>
    </location>
</feature>
<comment type="caution">
    <text evidence="2">The sequence shown here is derived from an EMBL/GenBank/DDBJ whole genome shotgun (WGS) entry which is preliminary data.</text>
</comment>
<gene>
    <name evidence="2" type="ORF">S01H1_30278</name>
</gene>
<reference evidence="2" key="1">
    <citation type="journal article" date="2014" name="Front. Microbiol.">
        <title>High frequency of phylogenetically diverse reductive dehalogenase-homologous genes in deep subseafloor sedimentary metagenomes.</title>
        <authorList>
            <person name="Kawai M."/>
            <person name="Futagami T."/>
            <person name="Toyoda A."/>
            <person name="Takaki Y."/>
            <person name="Nishi S."/>
            <person name="Hori S."/>
            <person name="Arai W."/>
            <person name="Tsubouchi T."/>
            <person name="Morono Y."/>
            <person name="Uchiyama I."/>
            <person name="Ito T."/>
            <person name="Fujiyama A."/>
            <person name="Inagaki F."/>
            <person name="Takami H."/>
        </authorList>
    </citation>
    <scope>NUCLEOTIDE SEQUENCE</scope>
    <source>
        <strain evidence="2">Expedition CK06-06</strain>
    </source>
</reference>